<dbReference type="InterPro" id="IPR019791">
    <property type="entry name" value="Haem_peroxidase_animal"/>
</dbReference>
<dbReference type="PROSITE" id="PS50292">
    <property type="entry name" value="PEROXIDASE_3"/>
    <property type="match status" value="1"/>
</dbReference>
<dbReference type="Gene3D" id="1.10.640.10">
    <property type="entry name" value="Haem peroxidase domain superfamily, animal type"/>
    <property type="match status" value="1"/>
</dbReference>
<reference evidence="3 4" key="1">
    <citation type="journal article" date="2019" name="Sci. Rep.">
        <title>Orb-weaving spider Araneus ventricosus genome elucidates the spidroin gene catalogue.</title>
        <authorList>
            <person name="Kono N."/>
            <person name="Nakamura H."/>
            <person name="Ohtoshi R."/>
            <person name="Moran D.A.P."/>
            <person name="Shinohara A."/>
            <person name="Yoshida Y."/>
            <person name="Fujiwara M."/>
            <person name="Mori M."/>
            <person name="Tomita M."/>
            <person name="Arakawa K."/>
        </authorList>
    </citation>
    <scope>NUCLEOTIDE SEQUENCE [LARGE SCALE GENOMIC DNA]</scope>
</reference>
<dbReference type="EMBL" id="BGPR01000419">
    <property type="protein sequence ID" value="GBM19206.1"/>
    <property type="molecule type" value="Genomic_DNA"/>
</dbReference>
<gene>
    <name evidence="3" type="ORF">AVEN_142461_1</name>
</gene>
<comment type="caution">
    <text evidence="3">The sequence shown here is derived from an EMBL/GenBank/DDBJ whole genome shotgun (WGS) entry which is preliminary data.</text>
</comment>
<feature type="compositionally biased region" description="Acidic residues" evidence="2">
    <location>
        <begin position="207"/>
        <end position="217"/>
    </location>
</feature>
<dbReference type="OrthoDB" id="823504at2759"/>
<keyword evidence="1" id="KW-0575">Peroxidase</keyword>
<sequence length="233" mass="26643">MLLVSDLKRKLMDFSYLKLFIYIATFEVVVVSSEIFHSLVQNPGKGVNFYGKIESDPAEGLYNGLTSENISGNFDRRNCKNCDQNSLYQDPGIICEIQDPIQCDYSYPYRKYDGSCNNLYISRLGMVNQCYLRFTPPYYEESGGFRKSVKEGPLPEPRDISLKIFKDRHRPTIKVSFQFATFGQFIAFDVVHSVKPSLSETSRADVDESDIDEETANDLEKENKKTTPSKVKV</sequence>
<accession>A0A4Y2DT42</accession>
<feature type="region of interest" description="Disordered" evidence="2">
    <location>
        <begin position="198"/>
        <end position="233"/>
    </location>
</feature>
<evidence type="ECO:0000313" key="3">
    <source>
        <dbReference type="EMBL" id="GBM19206.1"/>
    </source>
</evidence>
<evidence type="ECO:0000256" key="1">
    <source>
        <dbReference type="ARBA" id="ARBA00022559"/>
    </source>
</evidence>
<evidence type="ECO:0000256" key="2">
    <source>
        <dbReference type="SAM" id="MobiDB-lite"/>
    </source>
</evidence>
<dbReference type="Pfam" id="PF03098">
    <property type="entry name" value="An_peroxidase"/>
    <property type="match status" value="1"/>
</dbReference>
<dbReference type="GO" id="GO:0004601">
    <property type="term" value="F:peroxidase activity"/>
    <property type="evidence" value="ECO:0007669"/>
    <property type="project" value="UniProtKB-KW"/>
</dbReference>
<dbReference type="PANTHER" id="PTHR11475:SF143">
    <property type="entry name" value="PUTATIVE-RELATED"/>
    <property type="match status" value="1"/>
</dbReference>
<organism evidence="3 4">
    <name type="scientific">Araneus ventricosus</name>
    <name type="common">Orbweaver spider</name>
    <name type="synonym">Epeira ventricosa</name>
    <dbReference type="NCBI Taxonomy" id="182803"/>
    <lineage>
        <taxon>Eukaryota</taxon>
        <taxon>Metazoa</taxon>
        <taxon>Ecdysozoa</taxon>
        <taxon>Arthropoda</taxon>
        <taxon>Chelicerata</taxon>
        <taxon>Arachnida</taxon>
        <taxon>Araneae</taxon>
        <taxon>Araneomorphae</taxon>
        <taxon>Entelegynae</taxon>
        <taxon>Araneoidea</taxon>
        <taxon>Araneidae</taxon>
        <taxon>Araneus</taxon>
    </lineage>
</organism>
<evidence type="ECO:0000313" key="4">
    <source>
        <dbReference type="Proteomes" id="UP000499080"/>
    </source>
</evidence>
<dbReference type="Proteomes" id="UP000499080">
    <property type="component" value="Unassembled WGS sequence"/>
</dbReference>
<dbReference type="PANTHER" id="PTHR11475">
    <property type="entry name" value="OXIDASE/PEROXIDASE"/>
    <property type="match status" value="1"/>
</dbReference>
<dbReference type="AlphaFoldDB" id="A0A4Y2DT42"/>
<name>A0A4Y2DT42_ARAVE</name>
<proteinExistence type="predicted"/>
<protein>
    <submittedName>
        <fullName evidence="3">Uncharacterized protein</fullName>
    </submittedName>
</protein>
<keyword evidence="4" id="KW-1185">Reference proteome</keyword>
<dbReference type="GO" id="GO:0020037">
    <property type="term" value="F:heme binding"/>
    <property type="evidence" value="ECO:0007669"/>
    <property type="project" value="InterPro"/>
</dbReference>
<keyword evidence="1" id="KW-0560">Oxidoreductase</keyword>
<dbReference type="InterPro" id="IPR037120">
    <property type="entry name" value="Haem_peroxidase_sf_animal"/>
</dbReference>
<dbReference type="InterPro" id="IPR010255">
    <property type="entry name" value="Haem_peroxidase_sf"/>
</dbReference>
<dbReference type="SUPFAM" id="SSF48113">
    <property type="entry name" value="Heme-dependent peroxidases"/>
    <property type="match status" value="1"/>
</dbReference>
<dbReference type="GO" id="GO:0006979">
    <property type="term" value="P:response to oxidative stress"/>
    <property type="evidence" value="ECO:0007669"/>
    <property type="project" value="InterPro"/>
</dbReference>